<reference evidence="2" key="1">
    <citation type="journal article" date="2017" name="Nat. Commun.">
        <title>The asparagus genome sheds light on the origin and evolution of a young Y chromosome.</title>
        <authorList>
            <person name="Harkess A."/>
            <person name="Zhou J."/>
            <person name="Xu C."/>
            <person name="Bowers J.E."/>
            <person name="Van der Hulst R."/>
            <person name="Ayyampalayam S."/>
            <person name="Mercati F."/>
            <person name="Riccardi P."/>
            <person name="McKain M.R."/>
            <person name="Kakrana A."/>
            <person name="Tang H."/>
            <person name="Ray J."/>
            <person name="Groenendijk J."/>
            <person name="Arikit S."/>
            <person name="Mathioni S.M."/>
            <person name="Nakano M."/>
            <person name="Shan H."/>
            <person name="Telgmann-Rauber A."/>
            <person name="Kanno A."/>
            <person name="Yue Z."/>
            <person name="Chen H."/>
            <person name="Li W."/>
            <person name="Chen Y."/>
            <person name="Xu X."/>
            <person name="Zhang Y."/>
            <person name="Luo S."/>
            <person name="Chen H."/>
            <person name="Gao J."/>
            <person name="Mao Z."/>
            <person name="Pires J.C."/>
            <person name="Luo M."/>
            <person name="Kudrna D."/>
            <person name="Wing R.A."/>
            <person name="Meyers B.C."/>
            <person name="Yi K."/>
            <person name="Kong H."/>
            <person name="Lavrijsen P."/>
            <person name="Sunseri F."/>
            <person name="Falavigna A."/>
            <person name="Ye Y."/>
            <person name="Leebens-Mack J.H."/>
            <person name="Chen G."/>
        </authorList>
    </citation>
    <scope>NUCLEOTIDE SEQUENCE [LARGE SCALE GENOMIC DNA]</scope>
    <source>
        <strain evidence="2">cv. DH0086</strain>
    </source>
</reference>
<dbReference type="Proteomes" id="UP000243459">
    <property type="component" value="Chromosome 3"/>
</dbReference>
<dbReference type="EMBL" id="CM007383">
    <property type="protein sequence ID" value="ONK76201.1"/>
    <property type="molecule type" value="Genomic_DNA"/>
</dbReference>
<evidence type="ECO:0000313" key="1">
    <source>
        <dbReference type="EMBL" id="ONK76201.1"/>
    </source>
</evidence>
<accession>A0A5P1FHS8</accession>
<sequence length="117" mass="13248">MHFYWNQGGCDQSNFQNLMSTSKMPLYARGRMLGWGGNVAAAREMPLKHFNTEISEASCSQFNTNQAHSATDELAVQGQSTVKTVSLLHEGFNDNFECFLYPRCHVCVPKFGLFWKC</sequence>
<dbReference type="Gramene" id="ONK76201">
    <property type="protein sequence ID" value="ONK76201"/>
    <property type="gene ID" value="A4U43_C03F25020"/>
</dbReference>
<protein>
    <submittedName>
        <fullName evidence="1">Uncharacterized protein</fullName>
    </submittedName>
</protein>
<gene>
    <name evidence="1" type="ORF">A4U43_C03F25020</name>
</gene>
<name>A0A5P1FHS8_ASPOF</name>
<proteinExistence type="predicted"/>
<evidence type="ECO:0000313" key="2">
    <source>
        <dbReference type="Proteomes" id="UP000243459"/>
    </source>
</evidence>
<keyword evidence="2" id="KW-1185">Reference proteome</keyword>
<dbReference type="AlphaFoldDB" id="A0A5P1FHS8"/>
<organism evidence="1 2">
    <name type="scientific">Asparagus officinalis</name>
    <name type="common">Garden asparagus</name>
    <dbReference type="NCBI Taxonomy" id="4686"/>
    <lineage>
        <taxon>Eukaryota</taxon>
        <taxon>Viridiplantae</taxon>
        <taxon>Streptophyta</taxon>
        <taxon>Embryophyta</taxon>
        <taxon>Tracheophyta</taxon>
        <taxon>Spermatophyta</taxon>
        <taxon>Magnoliopsida</taxon>
        <taxon>Liliopsida</taxon>
        <taxon>Asparagales</taxon>
        <taxon>Asparagaceae</taxon>
        <taxon>Asparagoideae</taxon>
        <taxon>Asparagus</taxon>
    </lineage>
</organism>